<dbReference type="Gene3D" id="3.90.1300.10">
    <property type="entry name" value="Amidase signature (AS) domain"/>
    <property type="match status" value="1"/>
</dbReference>
<dbReference type="GO" id="GO:0004040">
    <property type="term" value="F:amidase activity"/>
    <property type="evidence" value="ECO:0007669"/>
    <property type="project" value="UniProtKB-EC"/>
</dbReference>
<dbReference type="EC" id="3.5.1.4" evidence="2"/>
<evidence type="ECO:0000313" key="2">
    <source>
        <dbReference type="EMBL" id="MYL65626.1"/>
    </source>
</evidence>
<dbReference type="SUPFAM" id="SSF75304">
    <property type="entry name" value="Amidase signature (AS) enzymes"/>
    <property type="match status" value="1"/>
</dbReference>
<dbReference type="PANTHER" id="PTHR42678:SF34">
    <property type="entry name" value="OS04G0183300 PROTEIN"/>
    <property type="match status" value="1"/>
</dbReference>
<dbReference type="EMBL" id="WMEY01000008">
    <property type="protein sequence ID" value="MYL65626.1"/>
    <property type="molecule type" value="Genomic_DNA"/>
</dbReference>
<protein>
    <submittedName>
        <fullName evidence="2">Amidase</fullName>
        <ecNumber evidence="2">3.5.1.4</ecNumber>
    </submittedName>
</protein>
<reference evidence="2 3" key="1">
    <citation type="submission" date="2019-11" db="EMBL/GenBank/DDBJ databases">
        <title>Genome sequences of 17 halophilic strains isolated from different environments.</title>
        <authorList>
            <person name="Furrow R.E."/>
        </authorList>
    </citation>
    <scope>NUCLEOTIDE SEQUENCE [LARGE SCALE GENOMIC DNA]</scope>
    <source>
        <strain evidence="2 3">22506_14_FS</strain>
    </source>
</reference>
<dbReference type="InterPro" id="IPR036928">
    <property type="entry name" value="AS_sf"/>
</dbReference>
<comment type="caution">
    <text evidence="2">The sequence shown here is derived from an EMBL/GenBank/DDBJ whole genome shotgun (WGS) entry which is preliminary data.</text>
</comment>
<name>A0A845F4K4_9BACL</name>
<evidence type="ECO:0000259" key="1">
    <source>
        <dbReference type="Pfam" id="PF01425"/>
    </source>
</evidence>
<dbReference type="Proteomes" id="UP000447833">
    <property type="component" value="Unassembled WGS sequence"/>
</dbReference>
<dbReference type="InterPro" id="IPR023631">
    <property type="entry name" value="Amidase_dom"/>
</dbReference>
<organism evidence="2 3">
    <name type="scientific">Guptibacillus hwajinpoensis</name>
    <dbReference type="NCBI Taxonomy" id="208199"/>
    <lineage>
        <taxon>Bacteria</taxon>
        <taxon>Bacillati</taxon>
        <taxon>Bacillota</taxon>
        <taxon>Bacilli</taxon>
        <taxon>Bacillales</taxon>
        <taxon>Guptibacillaceae</taxon>
        <taxon>Guptibacillus</taxon>
    </lineage>
</organism>
<keyword evidence="2" id="KW-0378">Hydrolase</keyword>
<dbReference type="AlphaFoldDB" id="A0A845F4K4"/>
<dbReference type="NCBIfam" id="NF005300">
    <property type="entry name" value="PRK06828.1"/>
    <property type="match status" value="1"/>
</dbReference>
<proteinExistence type="predicted"/>
<dbReference type="Pfam" id="PF01425">
    <property type="entry name" value="Amidase"/>
    <property type="match status" value="1"/>
</dbReference>
<feature type="domain" description="Amidase" evidence="1">
    <location>
        <begin position="26"/>
        <end position="411"/>
    </location>
</feature>
<sequence length="487" mass="53135">MDWLEKSTILDIQQAMLAHKFTSKQLVQFYLNQIAHHNHRVNAILEINPDALMIADSLDRERKMKGARSSLHGIPILLKDNINTGDHMHTSAGSQALATSYGKDDAFLVTKLRRAGAVILGKTNMTEWANFMSDKMPNGYSSRGGQVLNPYGPGTLDVGGSSSGSAVAVACHFATAAIGTETNGSILSPSSSNAGVGLKPTVGAISRSGIIPISFSQDTAGPMTRNVIDAAILLSYLSGEDPLDHATNTIPNNQDYAPYLIPVLYEELRIGIVQNGYYDSMHAEEQEILNRATEDLKKIGCSILKVDQLCSDQEMLEQDYQVLRYEFKSGVNSYLAKNTTSSLSDLQSIINYYHQNPLALPYGQSLLIEANETTGSLTEAQYLQSRLQDLSNAKENGLDKLMQTEKLDALLFVGAYGSTLPAKAGYPSITVPAGFTSNKKPLGITFTGKAFSEPQLIKLAYAYEQLSHQRKLPDWLDSTTTLRKART</sequence>
<gene>
    <name evidence="2" type="ORF">GLW07_19890</name>
</gene>
<evidence type="ECO:0000313" key="3">
    <source>
        <dbReference type="Proteomes" id="UP000447833"/>
    </source>
</evidence>
<accession>A0A845F4K4</accession>
<dbReference type="PANTHER" id="PTHR42678">
    <property type="entry name" value="AMIDASE"/>
    <property type="match status" value="1"/>
</dbReference>